<dbReference type="InterPro" id="IPR002931">
    <property type="entry name" value="Transglutaminase-like"/>
</dbReference>
<dbReference type="SMART" id="SM00460">
    <property type="entry name" value="TGc"/>
    <property type="match status" value="1"/>
</dbReference>
<evidence type="ECO:0000313" key="2">
    <source>
        <dbReference type="EMBL" id="GLK85342.1"/>
    </source>
</evidence>
<dbReference type="Proteomes" id="UP001143330">
    <property type="component" value="Unassembled WGS sequence"/>
</dbReference>
<dbReference type="Gene3D" id="3.10.620.30">
    <property type="match status" value="1"/>
</dbReference>
<gene>
    <name evidence="2" type="ORF">GCM10017653_34120</name>
</gene>
<proteinExistence type="predicted"/>
<sequence length="322" mass="35158">MKYDIHQTTAYLYASPVPVARHIVRMVPVSRPGQRVTDSHIAVDPEPAEWVETRDFFGNQVAHIRIETAHTRFTVRTSARVEVDPSPEHDPAAGPSWEEVREAVGHSEDLTPNSPVHHVYPSPAVSLREPITDWTRKSFPPGRPMLEACLELMHRIYDDFAYDSRATDVSTPAIEAFEMRRGVCQDFAHIMITGLRGLGLPAAYVSGFLRTEPPPGKERLQGADATHAWVSVWCGSEIQWVGLDPTNALIVSTDHVVLANGRDYTDVAPIGGVLVGSGRQKLSVAVDVIPMPEATPDAMVAAAASGEANEAGEVYDETENPG</sequence>
<evidence type="ECO:0000313" key="3">
    <source>
        <dbReference type="Proteomes" id="UP001143330"/>
    </source>
</evidence>
<dbReference type="InterPro" id="IPR038765">
    <property type="entry name" value="Papain-like_cys_pep_sf"/>
</dbReference>
<reference evidence="2" key="1">
    <citation type="journal article" date="2014" name="Int. J. Syst. Evol. Microbiol.">
        <title>Complete genome sequence of Corynebacterium casei LMG S-19264T (=DSM 44701T), isolated from a smear-ripened cheese.</title>
        <authorList>
            <consortium name="US DOE Joint Genome Institute (JGI-PGF)"/>
            <person name="Walter F."/>
            <person name="Albersmeier A."/>
            <person name="Kalinowski J."/>
            <person name="Ruckert C."/>
        </authorList>
    </citation>
    <scope>NUCLEOTIDE SEQUENCE</scope>
    <source>
        <strain evidence="2">VKM B-2789</strain>
    </source>
</reference>
<name>A0A9W6JY13_9HYPH</name>
<feature type="domain" description="Transglutaminase-like" evidence="1">
    <location>
        <begin position="176"/>
        <end position="247"/>
    </location>
</feature>
<accession>A0A9W6JY13</accession>
<dbReference type="Pfam" id="PF01841">
    <property type="entry name" value="Transglut_core"/>
    <property type="match status" value="1"/>
</dbReference>
<organism evidence="2 3">
    <name type="scientific">Ancylobacter defluvii</name>
    <dbReference type="NCBI Taxonomy" id="1282440"/>
    <lineage>
        <taxon>Bacteria</taxon>
        <taxon>Pseudomonadati</taxon>
        <taxon>Pseudomonadota</taxon>
        <taxon>Alphaproteobacteria</taxon>
        <taxon>Hyphomicrobiales</taxon>
        <taxon>Xanthobacteraceae</taxon>
        <taxon>Ancylobacter</taxon>
    </lineage>
</organism>
<dbReference type="PANTHER" id="PTHR33490">
    <property type="entry name" value="BLR5614 PROTEIN-RELATED"/>
    <property type="match status" value="1"/>
</dbReference>
<dbReference type="Pfam" id="PF08379">
    <property type="entry name" value="Bact_transglu_N"/>
    <property type="match status" value="1"/>
</dbReference>
<dbReference type="SUPFAM" id="SSF54001">
    <property type="entry name" value="Cysteine proteinases"/>
    <property type="match status" value="1"/>
</dbReference>
<dbReference type="InterPro" id="IPR013589">
    <property type="entry name" value="Bac_transglu_N"/>
</dbReference>
<comment type="caution">
    <text evidence="2">The sequence shown here is derived from an EMBL/GenBank/DDBJ whole genome shotgun (WGS) entry which is preliminary data.</text>
</comment>
<protein>
    <submittedName>
        <fullName evidence="2">Transglutaminase</fullName>
    </submittedName>
</protein>
<dbReference type="RefSeq" id="WP_213365133.1">
    <property type="nucleotide sequence ID" value="NZ_BSFM01000014.1"/>
</dbReference>
<dbReference type="AlphaFoldDB" id="A0A9W6JY13"/>
<reference evidence="2" key="2">
    <citation type="submission" date="2023-01" db="EMBL/GenBank/DDBJ databases">
        <authorList>
            <person name="Sun Q."/>
            <person name="Evtushenko L."/>
        </authorList>
    </citation>
    <scope>NUCLEOTIDE SEQUENCE</scope>
    <source>
        <strain evidence="2">VKM B-2789</strain>
    </source>
</reference>
<evidence type="ECO:0000259" key="1">
    <source>
        <dbReference type="SMART" id="SM00460"/>
    </source>
</evidence>
<keyword evidence="3" id="KW-1185">Reference proteome</keyword>
<dbReference type="PANTHER" id="PTHR33490:SF7">
    <property type="entry name" value="BLR2979 PROTEIN"/>
    <property type="match status" value="1"/>
</dbReference>
<dbReference type="EMBL" id="BSFM01000014">
    <property type="protein sequence ID" value="GLK85342.1"/>
    <property type="molecule type" value="Genomic_DNA"/>
</dbReference>